<reference evidence="2" key="1">
    <citation type="submission" date="2022-11" db="EMBL/GenBank/DDBJ databases">
        <authorList>
            <person name="Mo P."/>
        </authorList>
    </citation>
    <scope>NUCLEOTIDE SEQUENCE</scope>
    <source>
        <strain evidence="2">HUAS 11-8</strain>
    </source>
</reference>
<sequence>MRSWKIAGQQEHLIQEERHEGAVVLTSCGWLIPRSRSDATRHTAPRCMSCKIVATPLEAGPAPEPPPVQRPSAVEAPTIPSQPSPHEVALRYLESARAGGRANAAKARRLRDERARAAGYTSWDDAIRETRTLSIEQTAALLGVVSGTIKKWRARLGVKASESRVRA</sequence>
<accession>A0ABY7B5E1</accession>
<evidence type="ECO:0000256" key="1">
    <source>
        <dbReference type="SAM" id="MobiDB-lite"/>
    </source>
</evidence>
<evidence type="ECO:0000313" key="3">
    <source>
        <dbReference type="Proteomes" id="UP001163203"/>
    </source>
</evidence>
<protein>
    <recommendedName>
        <fullName evidence="4">Helix-turn-helix DNA binding domain protein</fullName>
    </recommendedName>
</protein>
<evidence type="ECO:0008006" key="4">
    <source>
        <dbReference type="Google" id="ProtNLM"/>
    </source>
</evidence>
<organism evidence="2 3">
    <name type="scientific">Amycolatopsis cynarae</name>
    <dbReference type="NCBI Taxonomy" id="2995223"/>
    <lineage>
        <taxon>Bacteria</taxon>
        <taxon>Bacillati</taxon>
        <taxon>Actinomycetota</taxon>
        <taxon>Actinomycetes</taxon>
        <taxon>Pseudonocardiales</taxon>
        <taxon>Pseudonocardiaceae</taxon>
        <taxon>Amycolatopsis</taxon>
    </lineage>
</organism>
<dbReference type="EMBL" id="CP113836">
    <property type="protein sequence ID" value="WAL67167.1"/>
    <property type="molecule type" value="Genomic_DNA"/>
</dbReference>
<dbReference type="Proteomes" id="UP001163203">
    <property type="component" value="Chromosome"/>
</dbReference>
<name>A0ABY7B5E1_9PSEU</name>
<feature type="region of interest" description="Disordered" evidence="1">
    <location>
        <begin position="58"/>
        <end position="85"/>
    </location>
</feature>
<keyword evidence="3" id="KW-1185">Reference proteome</keyword>
<evidence type="ECO:0000313" key="2">
    <source>
        <dbReference type="EMBL" id="WAL67167.1"/>
    </source>
</evidence>
<proteinExistence type="predicted"/>
<dbReference type="RefSeq" id="WP_268757295.1">
    <property type="nucleotide sequence ID" value="NZ_CP113836.1"/>
</dbReference>
<gene>
    <name evidence="2" type="ORF">ORV05_05085</name>
</gene>